<dbReference type="InterPro" id="IPR006638">
    <property type="entry name" value="Elp3/MiaA/NifB-like_rSAM"/>
</dbReference>
<keyword evidence="4" id="KW-0411">Iron-sulfur</keyword>
<dbReference type="SMART" id="SM00729">
    <property type="entry name" value="Elp3"/>
    <property type="match status" value="1"/>
</dbReference>
<dbReference type="SUPFAM" id="SSF102114">
    <property type="entry name" value="Radical SAM enzymes"/>
    <property type="match status" value="1"/>
</dbReference>
<dbReference type="PANTHER" id="PTHR11228">
    <property type="entry name" value="RADICAL SAM DOMAIN PROTEIN"/>
    <property type="match status" value="1"/>
</dbReference>
<dbReference type="InterPro" id="IPR058240">
    <property type="entry name" value="rSAM_sf"/>
</dbReference>
<keyword evidence="2" id="KW-0479">Metal-binding</keyword>
<dbReference type="HOGENOM" id="CLU_009273_4_4_9"/>
<dbReference type="SMR" id="A0A0F7CGC1"/>
<dbReference type="SFLD" id="SFLDG01067">
    <property type="entry name" value="SPASM/twitch_domain_containing"/>
    <property type="match status" value="1"/>
</dbReference>
<evidence type="ECO:0000259" key="5">
    <source>
        <dbReference type="PROSITE" id="PS51918"/>
    </source>
</evidence>
<protein>
    <recommendedName>
        <fullName evidence="5">Radical SAM core domain-containing protein</fullName>
    </recommendedName>
</protein>
<evidence type="ECO:0000313" key="6">
    <source>
        <dbReference type="EMBL" id="AKG33381.1"/>
    </source>
</evidence>
<dbReference type="CDD" id="cd01335">
    <property type="entry name" value="Radical_SAM"/>
    <property type="match status" value="1"/>
</dbReference>
<dbReference type="AlphaFoldDB" id="A0A0F7CGC1"/>
<dbReference type="GO" id="GO:0003824">
    <property type="term" value="F:catalytic activity"/>
    <property type="evidence" value="ECO:0007669"/>
    <property type="project" value="InterPro"/>
</dbReference>
<dbReference type="PANTHER" id="PTHR11228:SF7">
    <property type="entry name" value="PQQA PEPTIDE CYCLASE"/>
    <property type="match status" value="1"/>
</dbReference>
<dbReference type="SFLD" id="SFLDG01386">
    <property type="entry name" value="main_SPASM_domain-containing"/>
    <property type="match status" value="1"/>
</dbReference>
<dbReference type="SFLD" id="SFLDS00029">
    <property type="entry name" value="Radical_SAM"/>
    <property type="match status" value="1"/>
</dbReference>
<keyword evidence="3" id="KW-0408">Iron</keyword>
<gene>
    <name evidence="6" type="ORF">VK70_01115</name>
</gene>
<dbReference type="OrthoDB" id="9782387at2"/>
<dbReference type="Gene3D" id="3.20.20.70">
    <property type="entry name" value="Aldolase class I"/>
    <property type="match status" value="1"/>
</dbReference>
<name>A0A0F7CGC1_PAEDU</name>
<organism evidence="6 7">
    <name type="scientific">Paenibacillus durus ATCC 35681</name>
    <dbReference type="NCBI Taxonomy" id="1333534"/>
    <lineage>
        <taxon>Bacteria</taxon>
        <taxon>Bacillati</taxon>
        <taxon>Bacillota</taxon>
        <taxon>Bacilli</taxon>
        <taxon>Bacillales</taxon>
        <taxon>Paenibacillaceae</taxon>
        <taxon>Paenibacillus</taxon>
    </lineage>
</organism>
<dbReference type="PROSITE" id="PS51918">
    <property type="entry name" value="RADICAL_SAM"/>
    <property type="match status" value="1"/>
</dbReference>
<evidence type="ECO:0000256" key="2">
    <source>
        <dbReference type="ARBA" id="ARBA00022723"/>
    </source>
</evidence>
<dbReference type="EMBL" id="CP011114">
    <property type="protein sequence ID" value="AKG33381.1"/>
    <property type="molecule type" value="Genomic_DNA"/>
</dbReference>
<dbReference type="GO" id="GO:0051536">
    <property type="term" value="F:iron-sulfur cluster binding"/>
    <property type="evidence" value="ECO:0007669"/>
    <property type="project" value="UniProtKB-KW"/>
</dbReference>
<dbReference type="PATRIC" id="fig|1333534.5.peg.248"/>
<evidence type="ECO:0000313" key="7">
    <source>
        <dbReference type="Proteomes" id="UP000034189"/>
    </source>
</evidence>
<reference evidence="6 7" key="1">
    <citation type="submission" date="2015-03" db="EMBL/GenBank/DDBJ databases">
        <authorList>
            <person name="Abdul Halim M."/>
        </authorList>
    </citation>
    <scope>NUCLEOTIDE SEQUENCE [LARGE SCALE GENOMIC DNA]</scope>
    <source>
        <strain evidence="6 7">ATCC 35681</strain>
    </source>
</reference>
<dbReference type="InterPro" id="IPR013785">
    <property type="entry name" value="Aldolase_TIM"/>
</dbReference>
<dbReference type="GO" id="GO:0046872">
    <property type="term" value="F:metal ion binding"/>
    <property type="evidence" value="ECO:0007669"/>
    <property type="project" value="UniProtKB-KW"/>
</dbReference>
<dbReference type="NCBIfam" id="TIGR04085">
    <property type="entry name" value="rSAM_more_4Fe4S"/>
    <property type="match status" value="1"/>
</dbReference>
<dbReference type="InterPro" id="IPR007197">
    <property type="entry name" value="rSAM"/>
</dbReference>
<keyword evidence="1" id="KW-0949">S-adenosyl-L-methionine</keyword>
<dbReference type="Pfam" id="PF04055">
    <property type="entry name" value="Radical_SAM"/>
    <property type="match status" value="1"/>
</dbReference>
<reference evidence="6 7" key="2">
    <citation type="journal article" date="2016" name="Genome Announc.">
        <title>Genome Sequence of a Gram-Positive Diazotroph, Paenibacillus durus Type Strain ATCC 35681.</title>
        <authorList>
            <person name="Halim M.A."/>
            <person name="Rahman A.Y."/>
            <person name="Sim K.S."/>
            <person name="Yam H.C."/>
            <person name="Rahim A.A."/>
            <person name="Ghazali A.H."/>
            <person name="Najimudin N."/>
        </authorList>
    </citation>
    <scope>NUCLEOTIDE SEQUENCE [LARGE SCALE GENOMIC DNA]</scope>
    <source>
        <strain evidence="6 7">ATCC 35681</strain>
    </source>
</reference>
<dbReference type="RefSeq" id="WP_025695558.1">
    <property type="nucleotide sequence ID" value="NZ_ASQQ01000334.1"/>
</dbReference>
<dbReference type="Proteomes" id="UP000034189">
    <property type="component" value="Chromosome"/>
</dbReference>
<evidence type="ECO:0000256" key="4">
    <source>
        <dbReference type="ARBA" id="ARBA00023014"/>
    </source>
</evidence>
<feature type="domain" description="Radical SAM core" evidence="5">
    <location>
        <begin position="92"/>
        <end position="309"/>
    </location>
</feature>
<dbReference type="InterPro" id="IPR023885">
    <property type="entry name" value="4Fe4S-binding_SPASM_dom"/>
</dbReference>
<proteinExistence type="predicted"/>
<sequence length="408" mass="46277">MITSNVLKFNTNFRLLKNNNEVILGNVINGLWIKCPDYVYDFLNDCISKQYNANEILEKCQDHETQEYMMNLLRKLQEIEITDYSTESLKSSSEIKSVSIEITTGCNLRCTHCCVGCGDILREDMDIADIKNIINWCEIHNVSSLVFTGGEIFLRKDIWDILSYARSNYTGIIEIMTNGTLLKQDKVPVLKSLVDYVSISLDGYNEHSVTLVRGPGVFEKVMTTIKNLQKEGITNISLSMVLTKHNISHANEFKELCLSLDVKSAIRAFSPEGRGEENYEMLSPPIKINAMDILTANEKDQLQNTANFKCVCDLDSKILISCDGEVYPCFLTKRGNKSLGNITDLLEGKLEKLYLLPIVDAMQPCASCNVRYFCASPCPGHDRSIFSVEDYRNEVCTQMKPYYTKVVW</sequence>
<dbReference type="InterPro" id="IPR050377">
    <property type="entry name" value="Radical_SAM_PqqE_MftC-like"/>
</dbReference>
<evidence type="ECO:0000256" key="1">
    <source>
        <dbReference type="ARBA" id="ARBA00022691"/>
    </source>
</evidence>
<evidence type="ECO:0000256" key="3">
    <source>
        <dbReference type="ARBA" id="ARBA00023004"/>
    </source>
</evidence>
<accession>A0A0F7CGC1</accession>